<dbReference type="GO" id="GO:0004519">
    <property type="term" value="F:endonuclease activity"/>
    <property type="evidence" value="ECO:0007669"/>
    <property type="project" value="UniProtKB-KW"/>
</dbReference>
<dbReference type="PANTHER" id="PTHR16320">
    <property type="entry name" value="SPHINGOMYELINASE FAMILY MEMBER"/>
    <property type="match status" value="1"/>
</dbReference>
<comment type="caution">
    <text evidence="15">The sequence shown here is derived from an EMBL/GenBank/DDBJ whole genome shotgun (WGS) entry which is preliminary data.</text>
</comment>
<feature type="domain" description="Endonuclease/exonuclease/phosphatase" evidence="14">
    <location>
        <begin position="34"/>
        <end position="307"/>
    </location>
</feature>
<evidence type="ECO:0000256" key="1">
    <source>
        <dbReference type="ARBA" id="ARBA00004141"/>
    </source>
</evidence>
<keyword evidence="6" id="KW-0479">Metal-binding</keyword>
<sequence length="458" mass="51079">MATISLDPLGSTSSFSSPFADQGYTENDMTFRLLTLNCWGLKMVSKFREERMRYIANTLANTEVDIAALQECWVESDFLYMRQKCQHRFPYSKFFYSGIIAGPGLVVFSRFPIESVSMTPYTINGRPSAFFRGDWFVGKGVASAIIRHPASGVAIELFNTHMHAPYGPGDASYVCHRTSQAWQLARQIRAAVERGHLAIAVGDFNSKPDSLTYSLLTKRAGLQDSWTTVHGDSREAIKPESLSPAEQIETLGVTCDSKLNTWREFCDISKAQRLDYIFHEPHLSTVKNIEVAFVDRVPGLNVSASDHFGVISTIKVLPMAAHKLETGLEQVSESRKRIGLPASSYEQILDTIHDYLPTAHAQKYYRTLHFFVSIGALVALHIGIFWVDKGWGGFIMMLAATAIGITGVVDGMMGYLFGRNELRALQQFEDEVSWEMTLAKTQNESPDTAVNSIDLKGK</sequence>
<keyword evidence="7" id="KW-0378">Hydrolase</keyword>
<keyword evidence="10 13" id="KW-1133">Transmembrane helix</keyword>
<keyword evidence="9" id="KW-0746">Sphingolipid metabolism</keyword>
<evidence type="ECO:0000256" key="8">
    <source>
        <dbReference type="ARBA" id="ARBA00022842"/>
    </source>
</evidence>
<evidence type="ECO:0000256" key="6">
    <source>
        <dbReference type="ARBA" id="ARBA00022723"/>
    </source>
</evidence>
<comment type="similarity">
    <text evidence="4">Belongs to the neutral sphingomyelinase family.</text>
</comment>
<comment type="subcellular location">
    <subcellularLocation>
        <location evidence="1">Membrane</location>
        <topology evidence="1">Multi-pass membrane protein</topology>
    </subcellularLocation>
</comment>
<dbReference type="Proteomes" id="UP001498771">
    <property type="component" value="Unassembled WGS sequence"/>
</dbReference>
<comment type="pathway">
    <text evidence="2">Lipid metabolism; sphingolipid metabolism.</text>
</comment>
<keyword evidence="8" id="KW-0460">Magnesium</keyword>
<dbReference type="PANTHER" id="PTHR16320:SF24">
    <property type="entry name" value="PHOSPHODIESTERASE, PUTATIVE-RELATED"/>
    <property type="match status" value="1"/>
</dbReference>
<evidence type="ECO:0000256" key="5">
    <source>
        <dbReference type="ARBA" id="ARBA00022692"/>
    </source>
</evidence>
<organism evidence="15 16">
    <name type="scientific">Myxozyma melibiosi</name>
    <dbReference type="NCBI Taxonomy" id="54550"/>
    <lineage>
        <taxon>Eukaryota</taxon>
        <taxon>Fungi</taxon>
        <taxon>Dikarya</taxon>
        <taxon>Ascomycota</taxon>
        <taxon>Saccharomycotina</taxon>
        <taxon>Lipomycetes</taxon>
        <taxon>Lipomycetales</taxon>
        <taxon>Lipomycetaceae</taxon>
        <taxon>Myxozyma</taxon>
    </lineage>
</organism>
<evidence type="ECO:0000259" key="14">
    <source>
        <dbReference type="Pfam" id="PF03372"/>
    </source>
</evidence>
<proteinExistence type="inferred from homology"/>
<dbReference type="InterPro" id="IPR038772">
    <property type="entry name" value="Sph/SMPD2-like"/>
</dbReference>
<evidence type="ECO:0000256" key="10">
    <source>
        <dbReference type="ARBA" id="ARBA00022989"/>
    </source>
</evidence>
<keyword evidence="15" id="KW-0255">Endonuclease</keyword>
<dbReference type="EMBL" id="JBBJBU010000011">
    <property type="protein sequence ID" value="KAK7203570.1"/>
    <property type="molecule type" value="Genomic_DNA"/>
</dbReference>
<evidence type="ECO:0000313" key="15">
    <source>
        <dbReference type="EMBL" id="KAK7203570.1"/>
    </source>
</evidence>
<feature type="transmembrane region" description="Helical" evidence="13">
    <location>
        <begin position="393"/>
        <end position="417"/>
    </location>
</feature>
<keyword evidence="11" id="KW-0443">Lipid metabolism</keyword>
<dbReference type="InterPro" id="IPR005135">
    <property type="entry name" value="Endo/exonuclease/phosphatase"/>
</dbReference>
<keyword evidence="15" id="KW-0540">Nuclease</keyword>
<dbReference type="SUPFAM" id="SSF56219">
    <property type="entry name" value="DNase I-like"/>
    <property type="match status" value="1"/>
</dbReference>
<evidence type="ECO:0000256" key="2">
    <source>
        <dbReference type="ARBA" id="ARBA00004760"/>
    </source>
</evidence>
<reference evidence="15 16" key="1">
    <citation type="submission" date="2024-03" db="EMBL/GenBank/DDBJ databases">
        <title>Genome-scale model development and genomic sequencing of the oleaginous clade Lipomyces.</title>
        <authorList>
            <consortium name="Lawrence Berkeley National Laboratory"/>
            <person name="Czajka J.J."/>
            <person name="Han Y."/>
            <person name="Kim J."/>
            <person name="Mondo S.J."/>
            <person name="Hofstad B.A."/>
            <person name="Robles A."/>
            <person name="Haridas S."/>
            <person name="Riley R."/>
            <person name="LaButti K."/>
            <person name="Pangilinan J."/>
            <person name="Andreopoulos W."/>
            <person name="Lipzen A."/>
            <person name="Yan J."/>
            <person name="Wang M."/>
            <person name="Ng V."/>
            <person name="Grigoriev I.V."/>
            <person name="Spatafora J.W."/>
            <person name="Magnuson J.K."/>
            <person name="Baker S.E."/>
            <person name="Pomraning K.R."/>
        </authorList>
    </citation>
    <scope>NUCLEOTIDE SEQUENCE [LARGE SCALE GENOMIC DNA]</scope>
    <source>
        <strain evidence="15 16">Phaff 52-87</strain>
    </source>
</reference>
<evidence type="ECO:0000256" key="9">
    <source>
        <dbReference type="ARBA" id="ARBA00022919"/>
    </source>
</evidence>
<comment type="pathway">
    <text evidence="3">Sphingolipid metabolism.</text>
</comment>
<evidence type="ECO:0000313" key="16">
    <source>
        <dbReference type="Proteomes" id="UP001498771"/>
    </source>
</evidence>
<dbReference type="Gene3D" id="3.60.10.10">
    <property type="entry name" value="Endonuclease/exonuclease/phosphatase"/>
    <property type="match status" value="1"/>
</dbReference>
<dbReference type="RefSeq" id="XP_064766603.1">
    <property type="nucleotide sequence ID" value="XM_064913339.1"/>
</dbReference>
<dbReference type="InterPro" id="IPR036691">
    <property type="entry name" value="Endo/exonu/phosph_ase_sf"/>
</dbReference>
<keyword evidence="12 13" id="KW-0472">Membrane</keyword>
<accession>A0ABR1F177</accession>
<evidence type="ECO:0000256" key="4">
    <source>
        <dbReference type="ARBA" id="ARBA00006335"/>
    </source>
</evidence>
<feature type="transmembrane region" description="Helical" evidence="13">
    <location>
        <begin position="368"/>
        <end position="387"/>
    </location>
</feature>
<gene>
    <name evidence="15" type="ORF">BZA70DRAFT_282771</name>
</gene>
<dbReference type="GeneID" id="90038851"/>
<name>A0ABR1F177_9ASCO</name>
<keyword evidence="16" id="KW-1185">Reference proteome</keyword>
<dbReference type="Pfam" id="PF03372">
    <property type="entry name" value="Exo_endo_phos"/>
    <property type="match status" value="1"/>
</dbReference>
<keyword evidence="5 13" id="KW-0812">Transmembrane</keyword>
<protein>
    <submittedName>
        <fullName evidence="15">Endonuclease/exonuclease/phosphatase</fullName>
    </submittedName>
</protein>
<evidence type="ECO:0000256" key="12">
    <source>
        <dbReference type="ARBA" id="ARBA00023136"/>
    </source>
</evidence>
<evidence type="ECO:0000256" key="7">
    <source>
        <dbReference type="ARBA" id="ARBA00022801"/>
    </source>
</evidence>
<evidence type="ECO:0000256" key="13">
    <source>
        <dbReference type="SAM" id="Phobius"/>
    </source>
</evidence>
<evidence type="ECO:0000256" key="11">
    <source>
        <dbReference type="ARBA" id="ARBA00023098"/>
    </source>
</evidence>
<evidence type="ECO:0000256" key="3">
    <source>
        <dbReference type="ARBA" id="ARBA00004991"/>
    </source>
</evidence>